<name>A0ABN2SRJ1_9PSEU</name>
<dbReference type="Proteomes" id="UP001501116">
    <property type="component" value="Unassembled WGS sequence"/>
</dbReference>
<gene>
    <name evidence="3" type="ORF">GCM10009754_82250</name>
</gene>
<keyword evidence="1" id="KW-1133">Transmembrane helix</keyword>
<dbReference type="RefSeq" id="WP_344431250.1">
    <property type="nucleotide sequence ID" value="NZ_BAAANN010000058.1"/>
</dbReference>
<dbReference type="InterPro" id="IPR038731">
    <property type="entry name" value="RgtA/B/C-like"/>
</dbReference>
<feature type="transmembrane region" description="Helical" evidence="1">
    <location>
        <begin position="116"/>
        <end position="135"/>
    </location>
</feature>
<evidence type="ECO:0000259" key="2">
    <source>
        <dbReference type="Pfam" id="PF13231"/>
    </source>
</evidence>
<feature type="transmembrane region" description="Helical" evidence="1">
    <location>
        <begin position="262"/>
        <end position="283"/>
    </location>
</feature>
<dbReference type="EMBL" id="BAAANN010000058">
    <property type="protein sequence ID" value="GAA1991259.1"/>
    <property type="molecule type" value="Genomic_DNA"/>
</dbReference>
<feature type="transmembrane region" description="Helical" evidence="1">
    <location>
        <begin position="21"/>
        <end position="42"/>
    </location>
</feature>
<protein>
    <submittedName>
        <fullName evidence="3">Glycosyltransferase family 39 protein</fullName>
    </submittedName>
</protein>
<feature type="transmembrane region" description="Helical" evidence="1">
    <location>
        <begin position="290"/>
        <end position="307"/>
    </location>
</feature>
<organism evidence="3 4">
    <name type="scientific">Amycolatopsis minnesotensis</name>
    <dbReference type="NCBI Taxonomy" id="337894"/>
    <lineage>
        <taxon>Bacteria</taxon>
        <taxon>Bacillati</taxon>
        <taxon>Actinomycetota</taxon>
        <taxon>Actinomycetes</taxon>
        <taxon>Pseudonocardiales</taxon>
        <taxon>Pseudonocardiaceae</taxon>
        <taxon>Amycolatopsis</taxon>
    </lineage>
</organism>
<feature type="transmembrane region" description="Helical" evidence="1">
    <location>
        <begin position="212"/>
        <end position="233"/>
    </location>
</feature>
<feature type="transmembrane region" description="Helical" evidence="1">
    <location>
        <begin position="170"/>
        <end position="200"/>
    </location>
</feature>
<keyword evidence="1" id="KW-0812">Transmembrane</keyword>
<accession>A0ABN2SRJ1</accession>
<keyword evidence="1" id="KW-0472">Membrane</keyword>
<evidence type="ECO:0000256" key="1">
    <source>
        <dbReference type="SAM" id="Phobius"/>
    </source>
</evidence>
<evidence type="ECO:0000313" key="4">
    <source>
        <dbReference type="Proteomes" id="UP001501116"/>
    </source>
</evidence>
<keyword evidence="4" id="KW-1185">Reference proteome</keyword>
<feature type="transmembrane region" description="Helical" evidence="1">
    <location>
        <begin position="346"/>
        <end position="363"/>
    </location>
</feature>
<dbReference type="Pfam" id="PF13231">
    <property type="entry name" value="PMT_2"/>
    <property type="match status" value="1"/>
</dbReference>
<evidence type="ECO:0000313" key="3">
    <source>
        <dbReference type="EMBL" id="GAA1991259.1"/>
    </source>
</evidence>
<proteinExistence type="predicted"/>
<feature type="transmembrane region" description="Helical" evidence="1">
    <location>
        <begin position="83"/>
        <end position="104"/>
    </location>
</feature>
<feature type="transmembrane region" description="Helical" evidence="1">
    <location>
        <begin position="313"/>
        <end position="334"/>
    </location>
</feature>
<reference evidence="3 4" key="1">
    <citation type="journal article" date="2019" name="Int. J. Syst. Evol. Microbiol.">
        <title>The Global Catalogue of Microorganisms (GCM) 10K type strain sequencing project: providing services to taxonomists for standard genome sequencing and annotation.</title>
        <authorList>
            <consortium name="The Broad Institute Genomics Platform"/>
            <consortium name="The Broad Institute Genome Sequencing Center for Infectious Disease"/>
            <person name="Wu L."/>
            <person name="Ma J."/>
        </authorList>
    </citation>
    <scope>NUCLEOTIDE SEQUENCE [LARGE SCALE GENOMIC DNA]</scope>
    <source>
        <strain evidence="3 4">JCM 14545</strain>
    </source>
</reference>
<feature type="domain" description="Glycosyltransferase RgtA/B/C/D-like" evidence="2">
    <location>
        <begin position="62"/>
        <end position="230"/>
    </location>
</feature>
<sequence length="507" mass="53951">MRSDSPAPEPAASLTPIAWRPVLAITAALAVVLVAVSGQYGYFVDELYFLVAGDHFSWGYADQPWLAPALAHLMDTVAPGSVAVLRVPALIATAAGTVLTAALARELGGGRRAQTLAAAVHAGSFGTLFAGHLLATSTLDAPLWTGTVLLLVRWIRYDRASLTGWRRDRLLLGAAVLTAISLQIKYLVPILWVAIVLALLVFGPRKPLTRPLLWGGLALAAASAVPSLVWQAANGWPQFAMTSVITAENGGNGGRAMFLPLALFWAGALSGAALAVYGVVAALRRAEYRPYRFLGIAPVLVLLAFTVTAGRPYYAAEVFAPLWAISAVAVTAAAPAKWWRWTFSKPVLVLSAVFAIVAALPVLPKDTVSPTDQFLTKPGTTGWPELADGVAVISSRLAPDTAIITGFYPQAAALERYRNGRFTQPVYSGSRGYWFLGTPSPDTRSVLFVGPVPESLRAAFTTSEPIGGYDNPHGIPVVNGPLQFTLLSGRNRPMDQIWDGLRQLRPA</sequence>
<comment type="caution">
    <text evidence="3">The sequence shown here is derived from an EMBL/GenBank/DDBJ whole genome shotgun (WGS) entry which is preliminary data.</text>
</comment>